<keyword evidence="5 13" id="KW-0812">Transmembrane</keyword>
<evidence type="ECO:0000256" key="11">
    <source>
        <dbReference type="ARBA" id="ARBA00038669"/>
    </source>
</evidence>
<evidence type="ECO:0000256" key="4">
    <source>
        <dbReference type="ARBA" id="ARBA00022596"/>
    </source>
</evidence>
<evidence type="ECO:0000256" key="12">
    <source>
        <dbReference type="ARBA" id="ARBA00044774"/>
    </source>
</evidence>
<feature type="transmembrane region" description="Helical" evidence="13">
    <location>
        <begin position="173"/>
        <end position="192"/>
    </location>
</feature>
<proteinExistence type="inferred from homology"/>
<dbReference type="Pfam" id="PF00528">
    <property type="entry name" value="BPD_transp_1"/>
    <property type="match status" value="1"/>
</dbReference>
<evidence type="ECO:0000256" key="1">
    <source>
        <dbReference type="ARBA" id="ARBA00004651"/>
    </source>
</evidence>
<feature type="transmembrane region" description="Helical" evidence="13">
    <location>
        <begin position="99"/>
        <end position="122"/>
    </location>
</feature>
<name>A0ABR9ZQD1_9FIRM</name>
<dbReference type="RefSeq" id="WP_194700432.1">
    <property type="nucleotide sequence ID" value="NZ_JADKNH010000002.1"/>
</dbReference>
<feature type="transmembrane region" description="Helical" evidence="13">
    <location>
        <begin position="12"/>
        <end position="30"/>
    </location>
</feature>
<comment type="subunit">
    <text evidence="11">The complex is composed of two ATP-binding proteins (NikD and NikE), two transmembrane proteins (NikB and NikC) and a solute-binding protein (NikA).</text>
</comment>
<feature type="transmembrane region" description="Helical" evidence="13">
    <location>
        <begin position="278"/>
        <end position="299"/>
    </location>
</feature>
<evidence type="ECO:0000313" key="16">
    <source>
        <dbReference type="Proteomes" id="UP000614200"/>
    </source>
</evidence>
<organism evidence="15 16">
    <name type="scientific">Fusibacter ferrireducens</name>
    <dbReference type="NCBI Taxonomy" id="2785058"/>
    <lineage>
        <taxon>Bacteria</taxon>
        <taxon>Bacillati</taxon>
        <taxon>Bacillota</taxon>
        <taxon>Clostridia</taxon>
        <taxon>Eubacteriales</taxon>
        <taxon>Eubacteriales Family XII. Incertae Sedis</taxon>
        <taxon>Fusibacter</taxon>
    </lineage>
</organism>
<evidence type="ECO:0000256" key="2">
    <source>
        <dbReference type="ARBA" id="ARBA00022448"/>
    </source>
</evidence>
<dbReference type="InterPro" id="IPR000515">
    <property type="entry name" value="MetI-like"/>
</dbReference>
<keyword evidence="3" id="KW-1003">Cell membrane</keyword>
<dbReference type="CDD" id="cd06261">
    <property type="entry name" value="TM_PBP2"/>
    <property type="match status" value="1"/>
</dbReference>
<dbReference type="InterPro" id="IPR050045">
    <property type="entry name" value="Opp2B"/>
</dbReference>
<dbReference type="PANTHER" id="PTHR43163:SF6">
    <property type="entry name" value="DIPEPTIDE TRANSPORT SYSTEM PERMEASE PROTEIN DPPB-RELATED"/>
    <property type="match status" value="1"/>
</dbReference>
<dbReference type="EMBL" id="JADKNH010000002">
    <property type="protein sequence ID" value="MBF4692191.1"/>
    <property type="molecule type" value="Genomic_DNA"/>
</dbReference>
<keyword evidence="7" id="KW-0406">Ion transport</keyword>
<dbReference type="InterPro" id="IPR035906">
    <property type="entry name" value="MetI-like_sf"/>
</dbReference>
<evidence type="ECO:0000256" key="9">
    <source>
        <dbReference type="ARBA" id="ARBA00023136"/>
    </source>
</evidence>
<dbReference type="Proteomes" id="UP000614200">
    <property type="component" value="Unassembled WGS sequence"/>
</dbReference>
<dbReference type="Pfam" id="PF19300">
    <property type="entry name" value="BPD_transp_1_N"/>
    <property type="match status" value="1"/>
</dbReference>
<dbReference type="PROSITE" id="PS50928">
    <property type="entry name" value="ABC_TM1"/>
    <property type="match status" value="1"/>
</dbReference>
<keyword evidence="9 13" id="KW-0472">Membrane</keyword>
<sequence length="322" mass="35704">MSRYILKRIFHMIPVMFGVSLIIFTLMFFIPGDPARQILGDKATEASISELRAELGLDKPFVVQYVNYIEGVLTGDFGISYTTKQPVSAELFARFPTTLLFAIISILVACIIGIPLGIISATRQYSFIDNISTTLTLLGMSIPSFWLGLMLMLLFSLHLGWFPATGFYGPKYWVLPSVTIGVTSAAFITRMTRSSMLEVIRQDYIRTARSKGQTEFKIITKHALKNAMIPVVTTIGLIFGASLGGQIITEQVFSIPGLGKLMIDAISQRNYPVVEGGVLLIAFSFTVINLLVDLIYAYIDPRIKSQFVIEKKKKESTALKGM</sequence>
<dbReference type="SUPFAM" id="SSF161098">
    <property type="entry name" value="MetI-like"/>
    <property type="match status" value="1"/>
</dbReference>
<evidence type="ECO:0000313" key="15">
    <source>
        <dbReference type="EMBL" id="MBF4692191.1"/>
    </source>
</evidence>
<dbReference type="Gene3D" id="1.10.3720.10">
    <property type="entry name" value="MetI-like"/>
    <property type="match status" value="1"/>
</dbReference>
<feature type="domain" description="ABC transmembrane type-1" evidence="14">
    <location>
        <begin position="95"/>
        <end position="296"/>
    </location>
</feature>
<evidence type="ECO:0000256" key="10">
    <source>
        <dbReference type="ARBA" id="ARBA00024202"/>
    </source>
</evidence>
<gene>
    <name evidence="15" type="ORF">ISU02_03645</name>
</gene>
<evidence type="ECO:0000259" key="14">
    <source>
        <dbReference type="PROSITE" id="PS50928"/>
    </source>
</evidence>
<reference evidence="15 16" key="1">
    <citation type="submission" date="2020-11" db="EMBL/GenBank/DDBJ databases">
        <title>Fusibacter basophilias sp. nov.</title>
        <authorList>
            <person name="Qiu D."/>
        </authorList>
    </citation>
    <scope>NUCLEOTIDE SEQUENCE [LARGE SCALE GENOMIC DNA]</scope>
    <source>
        <strain evidence="15 16">Q10-2</strain>
    </source>
</reference>
<evidence type="ECO:0000256" key="8">
    <source>
        <dbReference type="ARBA" id="ARBA00023112"/>
    </source>
</evidence>
<comment type="subcellular location">
    <subcellularLocation>
        <location evidence="1 13">Cell membrane</location>
        <topology evidence="1 13">Multi-pass membrane protein</topology>
    </subcellularLocation>
</comment>
<keyword evidence="6 13" id="KW-1133">Transmembrane helix</keyword>
<feature type="transmembrane region" description="Helical" evidence="13">
    <location>
        <begin position="134"/>
        <end position="161"/>
    </location>
</feature>
<comment type="similarity">
    <text evidence="10">Belongs to the binding-protein-dependent transport system permease family. OppBC subfamily.</text>
</comment>
<accession>A0ABR9ZQD1</accession>
<evidence type="ECO:0000256" key="13">
    <source>
        <dbReference type="RuleBase" id="RU363032"/>
    </source>
</evidence>
<feature type="transmembrane region" description="Helical" evidence="13">
    <location>
        <begin position="227"/>
        <end position="248"/>
    </location>
</feature>
<dbReference type="PANTHER" id="PTHR43163">
    <property type="entry name" value="DIPEPTIDE TRANSPORT SYSTEM PERMEASE PROTEIN DPPB-RELATED"/>
    <property type="match status" value="1"/>
</dbReference>
<keyword evidence="2 13" id="KW-0813">Transport</keyword>
<dbReference type="NCBIfam" id="NF045470">
    <property type="entry name" value="Opp2B"/>
    <property type="match status" value="1"/>
</dbReference>
<comment type="caution">
    <text evidence="15">The sequence shown here is derived from an EMBL/GenBank/DDBJ whole genome shotgun (WGS) entry which is preliminary data.</text>
</comment>
<evidence type="ECO:0000256" key="6">
    <source>
        <dbReference type="ARBA" id="ARBA00022989"/>
    </source>
</evidence>
<evidence type="ECO:0000256" key="5">
    <source>
        <dbReference type="ARBA" id="ARBA00022692"/>
    </source>
</evidence>
<keyword evidence="8" id="KW-0921">Nickel transport</keyword>
<keyword evidence="4" id="KW-0533">Nickel</keyword>
<evidence type="ECO:0000256" key="3">
    <source>
        <dbReference type="ARBA" id="ARBA00022475"/>
    </source>
</evidence>
<dbReference type="InterPro" id="IPR045621">
    <property type="entry name" value="BPD_transp_1_N"/>
</dbReference>
<protein>
    <recommendedName>
        <fullName evidence="12">Nickel import system permease protein NikB</fullName>
    </recommendedName>
</protein>
<keyword evidence="16" id="KW-1185">Reference proteome</keyword>
<evidence type="ECO:0000256" key="7">
    <source>
        <dbReference type="ARBA" id="ARBA00023065"/>
    </source>
</evidence>